<dbReference type="Proteomes" id="UP000317663">
    <property type="component" value="Unassembled WGS sequence"/>
</dbReference>
<evidence type="ECO:0000313" key="4">
    <source>
        <dbReference type="Proteomes" id="UP000317663"/>
    </source>
</evidence>
<sequence>MKEINLTPKATEDLEAIWSYSQEQFGLVKADEYISRISNIFEVLATHEIGTERRELGDHIFSLPIERHVIFFVPSEFSITVIRVLNQSQDVVRHLSWT</sequence>
<keyword evidence="1" id="KW-1277">Toxin-antitoxin system</keyword>
<comment type="similarity">
    <text evidence="2">Belongs to the RelE toxin family.</text>
</comment>
<name>A0A502GBF3_9GAMM</name>
<gene>
    <name evidence="3" type="ORF">EAH77_19140</name>
</gene>
<dbReference type="AlphaFoldDB" id="A0A502GBF3"/>
<dbReference type="Gene3D" id="3.30.2310.20">
    <property type="entry name" value="RelE-like"/>
    <property type="match status" value="1"/>
</dbReference>
<evidence type="ECO:0000313" key="3">
    <source>
        <dbReference type="EMBL" id="TPG58356.1"/>
    </source>
</evidence>
<dbReference type="Pfam" id="PF05016">
    <property type="entry name" value="ParE_toxin"/>
    <property type="match status" value="1"/>
</dbReference>
<dbReference type="EMBL" id="RCZD01000011">
    <property type="protein sequence ID" value="TPG58356.1"/>
    <property type="molecule type" value="Genomic_DNA"/>
</dbReference>
<evidence type="ECO:0000256" key="2">
    <source>
        <dbReference type="PIRNR" id="PIRNR029218"/>
    </source>
</evidence>
<dbReference type="PIRSF" id="PIRSF029218">
    <property type="entry name" value="ParE"/>
    <property type="match status" value="1"/>
</dbReference>
<evidence type="ECO:0000256" key="1">
    <source>
        <dbReference type="ARBA" id="ARBA00022649"/>
    </source>
</evidence>
<dbReference type="RefSeq" id="WP_140474395.1">
    <property type="nucleotide sequence ID" value="NZ_RCZD01000011.1"/>
</dbReference>
<dbReference type="InterPro" id="IPR028344">
    <property type="entry name" value="ParE1/4"/>
</dbReference>
<proteinExistence type="inferred from homology"/>
<dbReference type="InterPro" id="IPR035093">
    <property type="entry name" value="RelE/ParE_toxin_dom_sf"/>
</dbReference>
<reference evidence="3 4" key="1">
    <citation type="journal article" date="2019" name="Environ. Microbiol.">
        <title>Species interactions and distinct microbial communities in high Arctic permafrost affected cryosols are associated with the CH4 and CO2 gas fluxes.</title>
        <authorList>
            <person name="Altshuler I."/>
            <person name="Hamel J."/>
            <person name="Turney S."/>
            <person name="Magnuson E."/>
            <person name="Levesque R."/>
            <person name="Greer C."/>
            <person name="Whyte L.G."/>
        </authorList>
    </citation>
    <scope>NUCLEOTIDE SEQUENCE [LARGE SCALE GENOMIC DNA]</scope>
    <source>
        <strain evidence="3 4">E4</strain>
    </source>
</reference>
<organism evidence="3 4">
    <name type="scientific">Ewingella americana</name>
    <dbReference type="NCBI Taxonomy" id="41202"/>
    <lineage>
        <taxon>Bacteria</taxon>
        <taxon>Pseudomonadati</taxon>
        <taxon>Pseudomonadota</taxon>
        <taxon>Gammaproteobacteria</taxon>
        <taxon>Enterobacterales</taxon>
        <taxon>Yersiniaceae</taxon>
        <taxon>Ewingella</taxon>
    </lineage>
</organism>
<dbReference type="OrthoDB" id="516834at2"/>
<comment type="caution">
    <text evidence="3">The sequence shown here is derived from an EMBL/GenBank/DDBJ whole genome shotgun (WGS) entry which is preliminary data.</text>
</comment>
<keyword evidence="4" id="KW-1185">Reference proteome</keyword>
<protein>
    <recommendedName>
        <fullName evidence="2">Toxin</fullName>
    </recommendedName>
</protein>
<dbReference type="InterPro" id="IPR007712">
    <property type="entry name" value="RelE/ParE_toxin"/>
</dbReference>
<accession>A0A502GBF3</accession>